<dbReference type="EMBL" id="CM056742">
    <property type="protein sequence ID" value="KAJ8676705.1"/>
    <property type="molecule type" value="Genomic_DNA"/>
</dbReference>
<keyword evidence="2" id="KW-1185">Reference proteome</keyword>
<accession>A0ACC2NZJ5</accession>
<dbReference type="Proteomes" id="UP001239111">
    <property type="component" value="Chromosome 2"/>
</dbReference>
<evidence type="ECO:0000313" key="1">
    <source>
        <dbReference type="EMBL" id="KAJ8676705.1"/>
    </source>
</evidence>
<proteinExistence type="predicted"/>
<sequence>MSLFAVVYLPGWILIRFKHRGPKRQNELIDVVPLGWSDLDDKDNWIGRFVESMKEDIDTLHQSFKGRVDAPLGWPTYPVEIIGCASKYSCIITMSLNMDWIVLEFIDTHMILISSTSWFITRFNFIYSHATIMLELA</sequence>
<organism evidence="1 2">
    <name type="scientific">Eretmocerus hayati</name>
    <dbReference type="NCBI Taxonomy" id="131215"/>
    <lineage>
        <taxon>Eukaryota</taxon>
        <taxon>Metazoa</taxon>
        <taxon>Ecdysozoa</taxon>
        <taxon>Arthropoda</taxon>
        <taxon>Hexapoda</taxon>
        <taxon>Insecta</taxon>
        <taxon>Pterygota</taxon>
        <taxon>Neoptera</taxon>
        <taxon>Endopterygota</taxon>
        <taxon>Hymenoptera</taxon>
        <taxon>Apocrita</taxon>
        <taxon>Proctotrupomorpha</taxon>
        <taxon>Chalcidoidea</taxon>
        <taxon>Aphelinidae</taxon>
        <taxon>Aphelininae</taxon>
        <taxon>Eretmocerus</taxon>
    </lineage>
</organism>
<name>A0ACC2NZJ5_9HYME</name>
<reference evidence="1" key="1">
    <citation type="submission" date="2023-04" db="EMBL/GenBank/DDBJ databases">
        <title>A chromosome-level genome assembly of the parasitoid wasp Eretmocerus hayati.</title>
        <authorList>
            <person name="Zhong Y."/>
            <person name="Liu S."/>
            <person name="Liu Y."/>
        </authorList>
    </citation>
    <scope>NUCLEOTIDE SEQUENCE</scope>
    <source>
        <strain evidence="1">ZJU_SS_LIU_2023</strain>
    </source>
</reference>
<comment type="caution">
    <text evidence="1">The sequence shown here is derived from an EMBL/GenBank/DDBJ whole genome shotgun (WGS) entry which is preliminary data.</text>
</comment>
<protein>
    <submittedName>
        <fullName evidence="1">Uncharacterized protein</fullName>
    </submittedName>
</protein>
<evidence type="ECO:0000313" key="2">
    <source>
        <dbReference type="Proteomes" id="UP001239111"/>
    </source>
</evidence>
<gene>
    <name evidence="1" type="ORF">QAD02_012492</name>
</gene>